<gene>
    <name evidence="1" type="ORF">T05_7768</name>
</gene>
<organism evidence="1 2">
    <name type="scientific">Trichinella murrelli</name>
    <dbReference type="NCBI Taxonomy" id="144512"/>
    <lineage>
        <taxon>Eukaryota</taxon>
        <taxon>Metazoa</taxon>
        <taxon>Ecdysozoa</taxon>
        <taxon>Nematoda</taxon>
        <taxon>Enoplea</taxon>
        <taxon>Dorylaimia</taxon>
        <taxon>Trichinellida</taxon>
        <taxon>Trichinellidae</taxon>
        <taxon>Trichinella</taxon>
    </lineage>
</organism>
<dbReference type="Proteomes" id="UP000055048">
    <property type="component" value="Unassembled WGS sequence"/>
</dbReference>
<reference evidence="1 2" key="1">
    <citation type="submission" date="2015-01" db="EMBL/GenBank/DDBJ databases">
        <title>Evolution of Trichinella species and genotypes.</title>
        <authorList>
            <person name="Korhonen P.K."/>
            <person name="Edoardo P."/>
            <person name="Giuseppe L.R."/>
            <person name="Gasser R.B."/>
        </authorList>
    </citation>
    <scope>NUCLEOTIDE SEQUENCE [LARGE SCALE GENOMIC DNA]</scope>
    <source>
        <strain evidence="1">ISS417</strain>
    </source>
</reference>
<protein>
    <submittedName>
        <fullName evidence="1">Uncharacterized protein</fullName>
    </submittedName>
</protein>
<accession>A0A0V0TQ82</accession>
<proteinExistence type="predicted"/>
<dbReference type="AlphaFoldDB" id="A0A0V0TQ82"/>
<name>A0A0V0TQ82_9BILA</name>
<feature type="non-terminal residue" evidence="1">
    <location>
        <position position="1"/>
    </location>
</feature>
<feature type="non-terminal residue" evidence="1">
    <location>
        <position position="34"/>
    </location>
</feature>
<keyword evidence="2" id="KW-1185">Reference proteome</keyword>
<comment type="caution">
    <text evidence="1">The sequence shown here is derived from an EMBL/GenBank/DDBJ whole genome shotgun (WGS) entry which is preliminary data.</text>
</comment>
<evidence type="ECO:0000313" key="2">
    <source>
        <dbReference type="Proteomes" id="UP000055048"/>
    </source>
</evidence>
<sequence>LNLGRRSVWLQSCCAKHDFRMRDVLLPVLMEITN</sequence>
<dbReference type="STRING" id="144512.A0A0V0TQ82"/>
<dbReference type="EMBL" id="JYDJ01000182">
    <property type="protein sequence ID" value="KRX41038.1"/>
    <property type="molecule type" value="Genomic_DNA"/>
</dbReference>
<evidence type="ECO:0000313" key="1">
    <source>
        <dbReference type="EMBL" id="KRX41038.1"/>
    </source>
</evidence>